<keyword evidence="1" id="KW-1133">Transmembrane helix</keyword>
<evidence type="ECO:0008006" key="4">
    <source>
        <dbReference type="Google" id="ProtNLM"/>
    </source>
</evidence>
<dbReference type="EMBL" id="MGAR01000015">
    <property type="protein sequence ID" value="OGK52073.1"/>
    <property type="molecule type" value="Genomic_DNA"/>
</dbReference>
<dbReference type="AlphaFoldDB" id="A0A1F7J8Y5"/>
<evidence type="ECO:0000313" key="2">
    <source>
        <dbReference type="EMBL" id="OGK52073.1"/>
    </source>
</evidence>
<accession>A0A1F7J8Y5</accession>
<gene>
    <name evidence="2" type="ORF">A2966_03720</name>
</gene>
<proteinExistence type="predicted"/>
<keyword evidence="1" id="KW-0812">Transmembrane</keyword>
<protein>
    <recommendedName>
        <fullName evidence="4">PilN domain-containing protein</fullName>
    </recommendedName>
</protein>
<feature type="transmembrane region" description="Helical" evidence="1">
    <location>
        <begin position="27"/>
        <end position="51"/>
    </location>
</feature>
<evidence type="ECO:0000313" key="3">
    <source>
        <dbReference type="Proteomes" id="UP000176480"/>
    </source>
</evidence>
<dbReference type="Proteomes" id="UP000176480">
    <property type="component" value="Unassembled WGS sequence"/>
</dbReference>
<comment type="caution">
    <text evidence="2">The sequence shown here is derived from an EMBL/GenBank/DDBJ whole genome shotgun (WGS) entry which is preliminary data.</text>
</comment>
<evidence type="ECO:0000256" key="1">
    <source>
        <dbReference type="SAM" id="Phobius"/>
    </source>
</evidence>
<dbReference type="STRING" id="1802067.A2966_03720"/>
<keyword evidence="1" id="KW-0472">Membrane</keyword>
<sequence>MKSYINLFNYYRQEFNKVSIYILIKHYFIYTTTIAGVFMIVLIVLQFFLFYRINYLNKENKTLKENYSAKKPLQEKIKILVEKKQEIENFLKEDANFFTYYRLMDQFITNSKSAVLVHFSLDNEQKTTFVIQVDKEDLESLYNSIENDSFLEKFISLRVLDVVPIENDKNQYKFSFEGKFKQINETSI</sequence>
<name>A0A1F7J8Y5_9BACT</name>
<reference evidence="2 3" key="1">
    <citation type="journal article" date="2016" name="Nat. Commun.">
        <title>Thousands of microbial genomes shed light on interconnected biogeochemical processes in an aquifer system.</title>
        <authorList>
            <person name="Anantharaman K."/>
            <person name="Brown C.T."/>
            <person name="Hug L.A."/>
            <person name="Sharon I."/>
            <person name="Castelle C.J."/>
            <person name="Probst A.J."/>
            <person name="Thomas B.C."/>
            <person name="Singh A."/>
            <person name="Wilkins M.J."/>
            <person name="Karaoz U."/>
            <person name="Brodie E.L."/>
            <person name="Williams K.H."/>
            <person name="Hubbard S.S."/>
            <person name="Banfield J.F."/>
        </authorList>
    </citation>
    <scope>NUCLEOTIDE SEQUENCE [LARGE SCALE GENOMIC DNA]</scope>
</reference>
<organism evidence="2 3">
    <name type="scientific">Candidatus Roizmanbacteria bacterium RIFCSPLOWO2_01_FULL_41_22</name>
    <dbReference type="NCBI Taxonomy" id="1802067"/>
    <lineage>
        <taxon>Bacteria</taxon>
        <taxon>Candidatus Roizmaniibacteriota</taxon>
    </lineage>
</organism>